<reference evidence="1 2" key="1">
    <citation type="submission" date="2020-03" db="EMBL/GenBank/DDBJ databases">
        <title>Whole genome shotgun sequence of Phytohabitans houttuyneae NBRC 108639.</title>
        <authorList>
            <person name="Komaki H."/>
            <person name="Tamura T."/>
        </authorList>
    </citation>
    <scope>NUCLEOTIDE SEQUENCE [LARGE SCALE GENOMIC DNA]</scope>
    <source>
        <strain evidence="1 2">NBRC 108639</strain>
    </source>
</reference>
<evidence type="ECO:0000313" key="1">
    <source>
        <dbReference type="EMBL" id="GFJ76477.1"/>
    </source>
</evidence>
<accession>A0A6V8K3V9</accession>
<evidence type="ECO:0008006" key="3">
    <source>
        <dbReference type="Google" id="ProtNLM"/>
    </source>
</evidence>
<name>A0A6V8K3V9_9ACTN</name>
<proteinExistence type="predicted"/>
<dbReference type="SUPFAM" id="SSF53335">
    <property type="entry name" value="S-adenosyl-L-methionine-dependent methyltransferases"/>
    <property type="match status" value="1"/>
</dbReference>
<evidence type="ECO:0000313" key="2">
    <source>
        <dbReference type="Proteomes" id="UP000482800"/>
    </source>
</evidence>
<protein>
    <recommendedName>
        <fullName evidence="3">Methyltransferase domain-containing protein</fullName>
    </recommendedName>
</protein>
<gene>
    <name evidence="1" type="ORF">Phou_006570</name>
</gene>
<comment type="caution">
    <text evidence="1">The sequence shown here is derived from an EMBL/GenBank/DDBJ whole genome shotgun (WGS) entry which is preliminary data.</text>
</comment>
<dbReference type="Proteomes" id="UP000482800">
    <property type="component" value="Unassembled WGS sequence"/>
</dbReference>
<sequence>MAVSTEQATRSLAGFFEQSWERIITTRPPAVRAHLEAERRLAASLLGGYTGLVEVGCADGSLLRPVAPPDYLGIDLAEGAVAATRAAGGAAVRADVVDLGKLSLPGRPLVVGFPFNVFGDLPEPGRALDVVAATGADALVLTYDTSARAAAVRADYYRACGLEGDLVTDDEGVHFTAAPFTSSVYHRPVLTAWLAARGWRVTVRAYGAVGLAYHAER</sequence>
<dbReference type="Gene3D" id="3.40.50.150">
    <property type="entry name" value="Vaccinia Virus protein VP39"/>
    <property type="match status" value="1"/>
</dbReference>
<dbReference type="InterPro" id="IPR029063">
    <property type="entry name" value="SAM-dependent_MTases_sf"/>
</dbReference>
<reference evidence="1 2" key="2">
    <citation type="submission" date="2020-03" db="EMBL/GenBank/DDBJ databases">
        <authorList>
            <person name="Ichikawa N."/>
            <person name="Kimura A."/>
            <person name="Kitahashi Y."/>
            <person name="Uohara A."/>
        </authorList>
    </citation>
    <scope>NUCLEOTIDE SEQUENCE [LARGE SCALE GENOMIC DNA]</scope>
    <source>
        <strain evidence="1 2">NBRC 108639</strain>
    </source>
</reference>
<dbReference type="AlphaFoldDB" id="A0A6V8K3V9"/>
<dbReference type="EMBL" id="BLPF01000001">
    <property type="protein sequence ID" value="GFJ76477.1"/>
    <property type="molecule type" value="Genomic_DNA"/>
</dbReference>
<organism evidence="1 2">
    <name type="scientific">Phytohabitans houttuyneae</name>
    <dbReference type="NCBI Taxonomy" id="1076126"/>
    <lineage>
        <taxon>Bacteria</taxon>
        <taxon>Bacillati</taxon>
        <taxon>Actinomycetota</taxon>
        <taxon>Actinomycetes</taxon>
        <taxon>Micromonosporales</taxon>
        <taxon>Micromonosporaceae</taxon>
    </lineage>
</organism>
<keyword evidence="2" id="KW-1185">Reference proteome</keyword>